<keyword evidence="3" id="KW-0378">Hydrolase</keyword>
<feature type="domain" description="CAAX prenyl protease 2/Lysostaphin resistance protein A-like" evidence="2">
    <location>
        <begin position="138"/>
        <end position="234"/>
    </location>
</feature>
<keyword evidence="1" id="KW-0472">Membrane</keyword>
<dbReference type="InterPro" id="IPR003675">
    <property type="entry name" value="Rce1/LyrA-like_dom"/>
</dbReference>
<evidence type="ECO:0000313" key="4">
    <source>
        <dbReference type="EMBL" id="KAB7515441.1"/>
    </source>
</evidence>
<dbReference type="EMBL" id="QJOW01000003">
    <property type="protein sequence ID" value="KAB7515441.1"/>
    <property type="molecule type" value="Genomic_DNA"/>
</dbReference>
<keyword evidence="3" id="KW-0482">Metalloprotease</keyword>
<feature type="transmembrane region" description="Helical" evidence="1">
    <location>
        <begin position="98"/>
        <end position="118"/>
    </location>
</feature>
<feature type="transmembrane region" description="Helical" evidence="1">
    <location>
        <begin position="222"/>
        <end position="248"/>
    </location>
</feature>
<feature type="transmembrane region" description="Helical" evidence="1">
    <location>
        <begin position="169"/>
        <end position="191"/>
    </location>
</feature>
<gene>
    <name evidence="4" type="ORF">DMP03_09490</name>
    <name evidence="3" type="ORF">DP108_12940</name>
</gene>
<evidence type="ECO:0000259" key="2">
    <source>
        <dbReference type="Pfam" id="PF02517"/>
    </source>
</evidence>
<dbReference type="GO" id="GO:0004175">
    <property type="term" value="F:endopeptidase activity"/>
    <property type="evidence" value="ECO:0007669"/>
    <property type="project" value="UniProtKB-ARBA"/>
</dbReference>
<sequence>MSASRLAAVRMNERVVATVAVLSLTVGAIVFGELAFVLGDVAAAAANIELTSLRTTLLSLVALQGVGFIGGGLAYLYWRGAPTVPIAFPSLNQWGLVLVGWVGMLAANIVTGIATQLANIPMPNSSVTDIALGNPTVIIVLFVASFLIIGPGEDFFFRGVVQGRLREVFGPKAAIALATVIFGLIHATNFVGSPPVSIAATVGRLIVVSTVLGGLYEYTDNLAVPVAIHSVYNATLFGLLYVATIYGVEPAFVLV</sequence>
<dbReference type="PANTHER" id="PTHR43592:SF15">
    <property type="entry name" value="CAAX AMINO TERMINAL PROTEASE FAMILY PROTEIN"/>
    <property type="match status" value="1"/>
</dbReference>
<dbReference type="GO" id="GO:0008237">
    <property type="term" value="F:metallopeptidase activity"/>
    <property type="evidence" value="ECO:0007669"/>
    <property type="project" value="UniProtKB-KW"/>
</dbReference>
<dbReference type="GO" id="GO:0006508">
    <property type="term" value="P:proteolysis"/>
    <property type="evidence" value="ECO:0007669"/>
    <property type="project" value="UniProtKB-KW"/>
</dbReference>
<evidence type="ECO:0000313" key="5">
    <source>
        <dbReference type="Proteomes" id="UP000326207"/>
    </source>
</evidence>
<feature type="transmembrane region" description="Helical" evidence="1">
    <location>
        <begin position="57"/>
        <end position="78"/>
    </location>
</feature>
<dbReference type="Pfam" id="PF02517">
    <property type="entry name" value="Rce1-like"/>
    <property type="match status" value="1"/>
</dbReference>
<dbReference type="Proteomes" id="UP000326207">
    <property type="component" value="Unassembled WGS sequence"/>
</dbReference>
<reference evidence="5 6" key="1">
    <citation type="submission" date="2019-10" db="EMBL/GenBank/DDBJ databases">
        <title>Unraveling microbial dark matter from salterns through culturing: the case of the genus Halosegnis.</title>
        <authorList>
            <person name="Duran-Viseras A."/>
            <person name="Andrei A.-S."/>
            <person name="Vera-Gargallo B."/>
            <person name="Ghai R."/>
            <person name="Sanchez-Porro C."/>
            <person name="Ventosa A."/>
        </authorList>
    </citation>
    <scope>NUCLEOTIDE SEQUENCE [LARGE SCALE GENOMIC DNA]</scope>
    <source>
        <strain evidence="4 6">F17-44</strain>
        <strain evidence="3 5">F19-13</strain>
    </source>
</reference>
<accession>A0A5N5U4Q6</accession>
<dbReference type="OrthoDB" id="275779at2157"/>
<name>A0A5N5U4Q6_9EURY</name>
<evidence type="ECO:0000313" key="3">
    <source>
        <dbReference type="EMBL" id="KAB7513488.1"/>
    </source>
</evidence>
<feature type="transmembrane region" description="Helical" evidence="1">
    <location>
        <begin position="130"/>
        <end position="149"/>
    </location>
</feature>
<evidence type="ECO:0000313" key="6">
    <source>
        <dbReference type="Proteomes" id="UP000326302"/>
    </source>
</evidence>
<dbReference type="RefSeq" id="WP_152120436.1">
    <property type="nucleotide sequence ID" value="NZ_QJOW01000003.1"/>
</dbReference>
<dbReference type="GO" id="GO:0080120">
    <property type="term" value="P:CAAX-box protein maturation"/>
    <property type="evidence" value="ECO:0007669"/>
    <property type="project" value="UniProtKB-ARBA"/>
</dbReference>
<comment type="caution">
    <text evidence="3">The sequence shown here is derived from an EMBL/GenBank/DDBJ whole genome shotgun (WGS) entry which is preliminary data.</text>
</comment>
<accession>A0A5N5UC33</accession>
<dbReference type="Proteomes" id="UP000326302">
    <property type="component" value="Unassembled WGS sequence"/>
</dbReference>
<dbReference type="EMBL" id="QMDY01000012">
    <property type="protein sequence ID" value="KAB7513488.1"/>
    <property type="molecule type" value="Genomic_DNA"/>
</dbReference>
<protein>
    <submittedName>
        <fullName evidence="3">CPBP family intramembrane metalloprotease</fullName>
    </submittedName>
</protein>
<feature type="transmembrane region" description="Helical" evidence="1">
    <location>
        <begin position="198"/>
        <end position="216"/>
    </location>
</feature>
<keyword evidence="1" id="KW-1133">Transmembrane helix</keyword>
<organism evidence="3 5">
    <name type="scientific">Halosegnis rubeus</name>
    <dbReference type="NCBI Taxonomy" id="2212850"/>
    <lineage>
        <taxon>Archaea</taxon>
        <taxon>Methanobacteriati</taxon>
        <taxon>Methanobacteriota</taxon>
        <taxon>Stenosarchaea group</taxon>
        <taxon>Halobacteria</taxon>
        <taxon>Halobacteriales</taxon>
        <taxon>Natronomonadaceae</taxon>
        <taxon>Halosegnis</taxon>
    </lineage>
</organism>
<evidence type="ECO:0000256" key="1">
    <source>
        <dbReference type="SAM" id="Phobius"/>
    </source>
</evidence>
<dbReference type="PANTHER" id="PTHR43592">
    <property type="entry name" value="CAAX AMINO TERMINAL PROTEASE"/>
    <property type="match status" value="1"/>
</dbReference>
<feature type="transmembrane region" description="Helical" evidence="1">
    <location>
        <begin position="20"/>
        <end position="45"/>
    </location>
</feature>
<dbReference type="AlphaFoldDB" id="A0A5N5U4Q6"/>
<keyword evidence="3" id="KW-0645">Protease</keyword>
<keyword evidence="1" id="KW-0812">Transmembrane</keyword>
<proteinExistence type="predicted"/>